<feature type="domain" description="AMMECR1" evidence="1">
    <location>
        <begin position="23"/>
        <end position="208"/>
    </location>
</feature>
<evidence type="ECO:0000313" key="2">
    <source>
        <dbReference type="EMBL" id="SEF46510.1"/>
    </source>
</evidence>
<dbReference type="InterPro" id="IPR027485">
    <property type="entry name" value="AMMECR1_N"/>
</dbReference>
<dbReference type="InterPro" id="IPR027623">
    <property type="entry name" value="AmmeMemoSam_A"/>
</dbReference>
<dbReference type="Pfam" id="PF01871">
    <property type="entry name" value="AMMECR1"/>
    <property type="match status" value="1"/>
</dbReference>
<dbReference type="Gene3D" id="3.30.700.20">
    <property type="entry name" value="Hypothetical protein ph0010, domain 1"/>
    <property type="match status" value="1"/>
</dbReference>
<accession>A0A1H5S7W8</accession>
<dbReference type="NCBIfam" id="TIGR04335">
    <property type="entry name" value="AmmeMemoSam_A"/>
    <property type="match status" value="1"/>
</dbReference>
<dbReference type="PROSITE" id="PS51112">
    <property type="entry name" value="AMMECR1"/>
    <property type="match status" value="1"/>
</dbReference>
<evidence type="ECO:0000259" key="1">
    <source>
        <dbReference type="PROSITE" id="PS51112"/>
    </source>
</evidence>
<protein>
    <recommendedName>
        <fullName evidence="1">AMMECR1 domain-containing protein</fullName>
    </recommendedName>
</protein>
<proteinExistence type="predicted"/>
<dbReference type="EMBL" id="FNVG01000001">
    <property type="protein sequence ID" value="SEF46510.1"/>
    <property type="molecule type" value="Genomic_DNA"/>
</dbReference>
<keyword evidence="3" id="KW-1185">Reference proteome</keyword>
<name>A0A1H5S7W8_9VIBR</name>
<reference evidence="3" key="1">
    <citation type="submission" date="2016-10" db="EMBL/GenBank/DDBJ databases">
        <authorList>
            <person name="Varghese N."/>
            <person name="Submissions S."/>
        </authorList>
    </citation>
    <scope>NUCLEOTIDE SEQUENCE [LARGE SCALE GENOMIC DNA]</scope>
    <source>
        <strain evidence="3">CGMCC 1.7062</strain>
    </source>
</reference>
<sequence>MVTNKGSSVMSATQSASDTFSDSELSMLLDIVERTIHCYINQLPLPKILIQDYPEALQNPGACFVTLHVGGELQGCIGTVVAQIPLVLEVERKTWSAACQDRRFAPLQRDQIDDLTIEVSVLTTPHPLTIGTEQELVFYLEHRKCGVILSDGYRSALFLPQVWEALPAPRDFLNHLKQKAGWHADYWSDDISVQTFDVQMKSRRYKGL</sequence>
<evidence type="ECO:0000313" key="3">
    <source>
        <dbReference type="Proteomes" id="UP000236721"/>
    </source>
</evidence>
<gene>
    <name evidence="2" type="ORF">SAMN04488244_101270</name>
</gene>
<dbReference type="InterPro" id="IPR036071">
    <property type="entry name" value="AMMECR1_dom_sf"/>
</dbReference>
<dbReference type="Gene3D" id="3.30.1490.150">
    <property type="entry name" value="Hypothetical protein ph0010, domain 2"/>
    <property type="match status" value="1"/>
</dbReference>
<dbReference type="PANTHER" id="PTHR13016:SF0">
    <property type="entry name" value="AMME SYNDROME CANDIDATE GENE 1 PROTEIN"/>
    <property type="match status" value="1"/>
</dbReference>
<dbReference type="InterPro" id="IPR002733">
    <property type="entry name" value="AMMECR1_domain"/>
</dbReference>
<dbReference type="AlphaFoldDB" id="A0A1H5S7W8"/>
<dbReference type="Proteomes" id="UP000236721">
    <property type="component" value="Unassembled WGS sequence"/>
</dbReference>
<dbReference type="NCBIfam" id="TIGR00296">
    <property type="entry name" value="TIGR00296 family protein"/>
    <property type="match status" value="1"/>
</dbReference>
<dbReference type="PANTHER" id="PTHR13016">
    <property type="entry name" value="AMMECR1 HOMOLOG"/>
    <property type="match status" value="1"/>
</dbReference>
<dbReference type="InterPro" id="IPR023473">
    <property type="entry name" value="AMMECR1"/>
</dbReference>
<dbReference type="SUPFAM" id="SSF143447">
    <property type="entry name" value="AMMECR1-like"/>
    <property type="match status" value="1"/>
</dbReference>
<organism evidence="2 3">
    <name type="scientific">Vibrio hangzhouensis</name>
    <dbReference type="NCBI Taxonomy" id="462991"/>
    <lineage>
        <taxon>Bacteria</taxon>
        <taxon>Pseudomonadati</taxon>
        <taxon>Pseudomonadota</taxon>
        <taxon>Gammaproteobacteria</taxon>
        <taxon>Vibrionales</taxon>
        <taxon>Vibrionaceae</taxon>
        <taxon>Vibrio</taxon>
    </lineage>
</organism>